<dbReference type="Proteomes" id="UP001631969">
    <property type="component" value="Unassembled WGS sequence"/>
</dbReference>
<dbReference type="EC" id="2.3.2.-" evidence="1"/>
<dbReference type="EMBL" id="JBJURJ010000011">
    <property type="protein sequence ID" value="MFM9330066.1"/>
    <property type="molecule type" value="Genomic_DNA"/>
</dbReference>
<accession>A0ACC7NZ65</accession>
<evidence type="ECO:0000313" key="2">
    <source>
        <dbReference type="Proteomes" id="UP001631969"/>
    </source>
</evidence>
<sequence length="113" mass="12274">MPPRYRIIVDLSQLMLHLLEGDTVVKSYPVGIGTIASASPEGLFKIINKQPNPGGPFGAFWMGLSKPHYGIHGTNRPDSVGKRSSHGCIRMHNADVLDLAAKVSVGTEVRIRK</sequence>
<reference evidence="1" key="1">
    <citation type="submission" date="2024-12" db="EMBL/GenBank/DDBJ databases">
        <authorList>
            <person name="Wu N."/>
        </authorList>
    </citation>
    <scope>NUCLEOTIDE SEQUENCE</scope>
    <source>
        <strain evidence="1">P15</strain>
    </source>
</reference>
<keyword evidence="1" id="KW-0012">Acyltransferase</keyword>
<proteinExistence type="predicted"/>
<keyword evidence="2" id="KW-1185">Reference proteome</keyword>
<organism evidence="1 2">
    <name type="scientific">Paenibacillus mesotrionivorans</name>
    <dbReference type="NCBI Taxonomy" id="3160968"/>
    <lineage>
        <taxon>Bacteria</taxon>
        <taxon>Bacillati</taxon>
        <taxon>Bacillota</taxon>
        <taxon>Bacilli</taxon>
        <taxon>Bacillales</taxon>
        <taxon>Paenibacillaceae</taxon>
        <taxon>Paenibacillus</taxon>
    </lineage>
</organism>
<keyword evidence="1" id="KW-0808">Transferase</keyword>
<comment type="caution">
    <text evidence="1">The sequence shown here is derived from an EMBL/GenBank/DDBJ whole genome shotgun (WGS) entry which is preliminary data.</text>
</comment>
<gene>
    <name evidence="1" type="ORF">ACI1P1_17345</name>
</gene>
<name>A0ACC7NZ65_9BACL</name>
<evidence type="ECO:0000313" key="1">
    <source>
        <dbReference type="EMBL" id="MFM9330066.1"/>
    </source>
</evidence>
<protein>
    <submittedName>
        <fullName evidence="1">L,D-transpeptidase</fullName>
        <ecNumber evidence="1">2.3.2.-</ecNumber>
    </submittedName>
</protein>